<evidence type="ECO:0000313" key="2">
    <source>
        <dbReference type="Proteomes" id="UP000182840"/>
    </source>
</evidence>
<keyword evidence="2" id="KW-1185">Reference proteome</keyword>
<sequence length="167" mass="17866">MQEFTQRWRTRLLAAQTDLIDAYGGCRRVVENLEISRSQVGRWYGGIDRDVMPTPIVMALESDGNVGRPIVSAIPIEFLGLEVSGGSERGADLACISGLNADLVAASGEMMVETVRAKADGIVTPGEAQRLRALSRKIERIRAQIDDVLAGAEAREGLSVVRGGAAS</sequence>
<reference evidence="2" key="1">
    <citation type="submission" date="2016-11" db="EMBL/GenBank/DDBJ databases">
        <title>Mesorhizobium oceanicum sp. nov., isolated from deep seawater in South China Sea.</title>
        <authorList>
            <person name="Fu G.-Y."/>
        </authorList>
    </citation>
    <scope>NUCLEOTIDE SEQUENCE [LARGE SCALE GENOMIC DNA]</scope>
    <source>
        <strain evidence="2">B7</strain>
    </source>
</reference>
<dbReference type="KEGG" id="meso:BSQ44_08610"/>
<dbReference type="Proteomes" id="UP000182840">
    <property type="component" value="Chromosome"/>
</dbReference>
<gene>
    <name evidence="1" type="ORF">BSQ44_08610</name>
</gene>
<protein>
    <submittedName>
        <fullName evidence="1">Uncharacterized protein</fullName>
    </submittedName>
</protein>
<dbReference type="RefSeq" id="WP_072603058.1">
    <property type="nucleotide sequence ID" value="NZ_CP018171.1"/>
</dbReference>
<accession>A0A1L3SPX6</accession>
<dbReference type="EMBL" id="CP018171">
    <property type="protein sequence ID" value="APH71420.1"/>
    <property type="molecule type" value="Genomic_DNA"/>
</dbReference>
<dbReference type="OrthoDB" id="8452369at2"/>
<proteinExistence type="predicted"/>
<dbReference type="AlphaFoldDB" id="A0A1L3SPX6"/>
<evidence type="ECO:0000313" key="1">
    <source>
        <dbReference type="EMBL" id="APH71420.1"/>
    </source>
</evidence>
<name>A0A1L3SPX6_9HYPH</name>
<dbReference type="STRING" id="1670800.BSQ44_08610"/>
<organism evidence="1 2">
    <name type="scientific">Aquibium oceanicum</name>
    <dbReference type="NCBI Taxonomy" id="1670800"/>
    <lineage>
        <taxon>Bacteria</taxon>
        <taxon>Pseudomonadati</taxon>
        <taxon>Pseudomonadota</taxon>
        <taxon>Alphaproteobacteria</taxon>
        <taxon>Hyphomicrobiales</taxon>
        <taxon>Phyllobacteriaceae</taxon>
        <taxon>Aquibium</taxon>
    </lineage>
</organism>